<evidence type="ECO:0000313" key="8">
    <source>
        <dbReference type="WBParaSite" id="ACAC_0000644701-mRNA-1"/>
    </source>
</evidence>
<dbReference type="PROSITE" id="PS00411">
    <property type="entry name" value="KINESIN_MOTOR_1"/>
    <property type="match status" value="1"/>
</dbReference>
<dbReference type="PANTHER" id="PTHR47969">
    <property type="entry name" value="CHROMOSOME-ASSOCIATED KINESIN KIF4A-RELATED"/>
    <property type="match status" value="1"/>
</dbReference>
<dbReference type="STRING" id="6313.A0A0K0D8Q2"/>
<organism evidence="7 8">
    <name type="scientific">Angiostrongylus cantonensis</name>
    <name type="common">Rat lungworm</name>
    <dbReference type="NCBI Taxonomy" id="6313"/>
    <lineage>
        <taxon>Eukaryota</taxon>
        <taxon>Metazoa</taxon>
        <taxon>Ecdysozoa</taxon>
        <taxon>Nematoda</taxon>
        <taxon>Chromadorea</taxon>
        <taxon>Rhabditida</taxon>
        <taxon>Rhabditina</taxon>
        <taxon>Rhabditomorpha</taxon>
        <taxon>Strongyloidea</taxon>
        <taxon>Metastrongylidae</taxon>
        <taxon>Angiostrongylus</taxon>
    </lineage>
</organism>
<keyword evidence="4" id="KW-0963">Cytoplasm</keyword>
<keyword evidence="2" id="KW-0547">Nucleotide-binding</keyword>
<keyword evidence="7" id="KW-1185">Reference proteome</keyword>
<evidence type="ECO:0000256" key="2">
    <source>
        <dbReference type="ARBA" id="ARBA00022741"/>
    </source>
</evidence>
<reference evidence="7" key="1">
    <citation type="submission" date="2012-09" db="EMBL/GenBank/DDBJ databases">
        <authorList>
            <person name="Martin A.A."/>
        </authorList>
    </citation>
    <scope>NUCLEOTIDE SEQUENCE</scope>
</reference>
<evidence type="ECO:0000256" key="1">
    <source>
        <dbReference type="ARBA" id="ARBA00004245"/>
    </source>
</evidence>
<dbReference type="GO" id="GO:0007018">
    <property type="term" value="P:microtubule-based movement"/>
    <property type="evidence" value="ECO:0007669"/>
    <property type="project" value="InterPro"/>
</dbReference>
<keyword evidence="4" id="KW-0206">Cytoskeleton</keyword>
<accession>A0A0K0D8Q2</accession>
<dbReference type="Proteomes" id="UP000035642">
    <property type="component" value="Unassembled WGS sequence"/>
</dbReference>
<sequence length="214" mass="24078">MLVNNFVNKKVATLNLVDLAGSERQTQSKAVGDRLKEGIKINLSLAVLGRVIRTLSSGYPRDGHVPYRESKLTLILKESLGGNSRTAVIVNVHPDKRYYADTLSSLQFAAACKNIENRVRVNEDFAGETVAAYKNEVACLREELEDLRFIEGKTDLELTSKVSAVEEEVRNWKELVISREKALVKGQLQNDLLYEQLRSEISQEASIQVFLYMC</sequence>
<keyword evidence="3" id="KW-0067">ATP-binding</keyword>
<dbReference type="GO" id="GO:0005875">
    <property type="term" value="C:microtubule associated complex"/>
    <property type="evidence" value="ECO:0007669"/>
    <property type="project" value="TreeGrafter"/>
</dbReference>
<dbReference type="InterPro" id="IPR036961">
    <property type="entry name" value="Kinesin_motor_dom_sf"/>
</dbReference>
<name>A0A0K0D8Q2_ANGCA</name>
<dbReference type="PROSITE" id="PS50067">
    <property type="entry name" value="KINESIN_MOTOR_2"/>
    <property type="match status" value="1"/>
</dbReference>
<dbReference type="SUPFAM" id="SSF52540">
    <property type="entry name" value="P-loop containing nucleoside triphosphate hydrolases"/>
    <property type="match status" value="1"/>
</dbReference>
<dbReference type="PANTHER" id="PTHR47969:SF29">
    <property type="entry name" value="KINESIN-LIKE PROTEIN"/>
    <property type="match status" value="1"/>
</dbReference>
<dbReference type="GO" id="GO:0005524">
    <property type="term" value="F:ATP binding"/>
    <property type="evidence" value="ECO:0007669"/>
    <property type="project" value="UniProtKB-KW"/>
</dbReference>
<proteinExistence type="inferred from homology"/>
<dbReference type="InterPro" id="IPR027417">
    <property type="entry name" value="P-loop_NTPase"/>
</dbReference>
<dbReference type="GO" id="GO:0008017">
    <property type="term" value="F:microtubule binding"/>
    <property type="evidence" value="ECO:0007669"/>
    <property type="project" value="InterPro"/>
</dbReference>
<dbReference type="Gene3D" id="3.40.850.10">
    <property type="entry name" value="Kinesin motor domain"/>
    <property type="match status" value="1"/>
</dbReference>
<dbReference type="InterPro" id="IPR001752">
    <property type="entry name" value="Kinesin_motor_dom"/>
</dbReference>
<comment type="caution">
    <text evidence="5">Lacks conserved residue(s) required for the propagation of feature annotation.</text>
</comment>
<protein>
    <submittedName>
        <fullName evidence="8">Kinesin motor domain-containing protein</fullName>
    </submittedName>
</protein>
<dbReference type="GO" id="GO:0003777">
    <property type="term" value="F:microtubule motor activity"/>
    <property type="evidence" value="ECO:0007669"/>
    <property type="project" value="InterPro"/>
</dbReference>
<dbReference type="WBParaSite" id="ACAC_0000644701-mRNA-1">
    <property type="protein sequence ID" value="ACAC_0000644701-mRNA-1"/>
    <property type="gene ID" value="ACAC_0000644701"/>
</dbReference>
<dbReference type="GO" id="GO:0007052">
    <property type="term" value="P:mitotic spindle organization"/>
    <property type="evidence" value="ECO:0007669"/>
    <property type="project" value="TreeGrafter"/>
</dbReference>
<comment type="similarity">
    <text evidence="5">Belongs to the TRAFAC class myosin-kinesin ATPase superfamily. Kinesin family.</text>
</comment>
<dbReference type="InterPro" id="IPR027640">
    <property type="entry name" value="Kinesin-like_fam"/>
</dbReference>
<evidence type="ECO:0000256" key="4">
    <source>
        <dbReference type="ARBA" id="ARBA00023212"/>
    </source>
</evidence>
<dbReference type="PRINTS" id="PR00380">
    <property type="entry name" value="KINESINHEAVY"/>
</dbReference>
<evidence type="ECO:0000256" key="3">
    <source>
        <dbReference type="ARBA" id="ARBA00022840"/>
    </source>
</evidence>
<feature type="domain" description="Kinesin motor" evidence="6">
    <location>
        <begin position="1"/>
        <end position="115"/>
    </location>
</feature>
<comment type="subcellular location">
    <subcellularLocation>
        <location evidence="1">Cytoplasm</location>
        <location evidence="1">Cytoskeleton</location>
    </subcellularLocation>
</comment>
<dbReference type="Pfam" id="PF00225">
    <property type="entry name" value="Kinesin"/>
    <property type="match status" value="1"/>
</dbReference>
<evidence type="ECO:0000313" key="7">
    <source>
        <dbReference type="Proteomes" id="UP000035642"/>
    </source>
</evidence>
<evidence type="ECO:0000256" key="5">
    <source>
        <dbReference type="PROSITE-ProRule" id="PRU00283"/>
    </source>
</evidence>
<dbReference type="GO" id="GO:0051231">
    <property type="term" value="P:spindle elongation"/>
    <property type="evidence" value="ECO:0007669"/>
    <property type="project" value="TreeGrafter"/>
</dbReference>
<dbReference type="SMART" id="SM00129">
    <property type="entry name" value="KISc"/>
    <property type="match status" value="1"/>
</dbReference>
<dbReference type="AlphaFoldDB" id="A0A0K0D8Q2"/>
<dbReference type="InterPro" id="IPR019821">
    <property type="entry name" value="Kinesin_motor_CS"/>
</dbReference>
<evidence type="ECO:0000259" key="6">
    <source>
        <dbReference type="PROSITE" id="PS50067"/>
    </source>
</evidence>
<reference evidence="8" key="2">
    <citation type="submission" date="2017-02" db="UniProtKB">
        <authorList>
            <consortium name="WormBaseParasite"/>
        </authorList>
    </citation>
    <scope>IDENTIFICATION</scope>
</reference>